<comment type="caution">
    <text evidence="13">The sequence shown here is derived from an EMBL/GenBank/DDBJ whole genome shotgun (WGS) entry which is preliminary data.</text>
</comment>
<evidence type="ECO:0000313" key="14">
    <source>
        <dbReference type="Proteomes" id="UP000285794"/>
    </source>
</evidence>
<comment type="similarity">
    <text evidence="2">Belongs to the SUA5 family.</text>
</comment>
<evidence type="ECO:0000256" key="6">
    <source>
        <dbReference type="ARBA" id="ARBA00022694"/>
    </source>
</evidence>
<dbReference type="RefSeq" id="WP_125028851.1">
    <property type="nucleotide sequence ID" value="NZ_JAPXVP010000001.1"/>
</dbReference>
<comment type="subcellular location">
    <subcellularLocation>
        <location evidence="1">Cytoplasm</location>
    </subcellularLocation>
</comment>
<keyword evidence="14" id="KW-1185">Reference proteome</keyword>
<evidence type="ECO:0000256" key="5">
    <source>
        <dbReference type="ARBA" id="ARBA00022679"/>
    </source>
</evidence>
<dbReference type="GO" id="GO:0006450">
    <property type="term" value="P:regulation of translational fidelity"/>
    <property type="evidence" value="ECO:0007669"/>
    <property type="project" value="TreeGrafter"/>
</dbReference>
<evidence type="ECO:0000256" key="3">
    <source>
        <dbReference type="ARBA" id="ARBA00012584"/>
    </source>
</evidence>
<dbReference type="GO" id="GO:0003725">
    <property type="term" value="F:double-stranded RNA binding"/>
    <property type="evidence" value="ECO:0007669"/>
    <property type="project" value="InterPro"/>
</dbReference>
<dbReference type="OrthoDB" id="9814580at2"/>
<evidence type="ECO:0000256" key="11">
    <source>
        <dbReference type="ARBA" id="ARBA00048366"/>
    </source>
</evidence>
<dbReference type="EC" id="2.7.7.87" evidence="3"/>
<dbReference type="PANTHER" id="PTHR17490">
    <property type="entry name" value="SUA5"/>
    <property type="match status" value="1"/>
</dbReference>
<evidence type="ECO:0000256" key="2">
    <source>
        <dbReference type="ARBA" id="ARBA00007663"/>
    </source>
</evidence>
<evidence type="ECO:0000256" key="8">
    <source>
        <dbReference type="ARBA" id="ARBA00022741"/>
    </source>
</evidence>
<evidence type="ECO:0000256" key="9">
    <source>
        <dbReference type="ARBA" id="ARBA00022840"/>
    </source>
</evidence>
<reference evidence="13 14" key="1">
    <citation type="submission" date="2018-07" db="EMBL/GenBank/DDBJ databases">
        <title>Draft genome sequence of Ancylomarina sp. M1P.</title>
        <authorList>
            <person name="Yadav S."/>
            <person name="Villanueva L."/>
            <person name="Damste J.S.S."/>
        </authorList>
    </citation>
    <scope>NUCLEOTIDE SEQUENCE [LARGE SCALE GENOMIC DNA]</scope>
    <source>
        <strain evidence="13 14">M1P</strain>
    </source>
</reference>
<keyword evidence="5" id="KW-0808">Transferase</keyword>
<dbReference type="GO" id="GO:0061710">
    <property type="term" value="F:L-threonylcarbamoyladenylate synthase"/>
    <property type="evidence" value="ECO:0007669"/>
    <property type="project" value="UniProtKB-EC"/>
</dbReference>
<dbReference type="PANTHER" id="PTHR17490:SF16">
    <property type="entry name" value="THREONYLCARBAMOYL-AMP SYNTHASE"/>
    <property type="match status" value="1"/>
</dbReference>
<dbReference type="GO" id="GO:0005524">
    <property type="term" value="F:ATP binding"/>
    <property type="evidence" value="ECO:0007669"/>
    <property type="project" value="UniProtKB-KW"/>
</dbReference>
<proteinExistence type="inferred from homology"/>
<dbReference type="NCBIfam" id="TIGR00057">
    <property type="entry name" value="L-threonylcarbamoyladenylate synthase"/>
    <property type="match status" value="1"/>
</dbReference>
<dbReference type="AlphaFoldDB" id="A0A425Y895"/>
<evidence type="ECO:0000259" key="12">
    <source>
        <dbReference type="PROSITE" id="PS51163"/>
    </source>
</evidence>
<dbReference type="Gene3D" id="3.90.870.10">
    <property type="entry name" value="DHBP synthase"/>
    <property type="match status" value="1"/>
</dbReference>
<dbReference type="Proteomes" id="UP000285794">
    <property type="component" value="Unassembled WGS sequence"/>
</dbReference>
<keyword evidence="4" id="KW-0963">Cytoplasm</keyword>
<dbReference type="EMBL" id="QQWG01000001">
    <property type="protein sequence ID" value="RRG24534.1"/>
    <property type="molecule type" value="Genomic_DNA"/>
</dbReference>
<dbReference type="GO" id="GO:0005737">
    <property type="term" value="C:cytoplasm"/>
    <property type="evidence" value="ECO:0007669"/>
    <property type="project" value="UniProtKB-SubCell"/>
</dbReference>
<keyword evidence="8" id="KW-0547">Nucleotide-binding</keyword>
<dbReference type="InterPro" id="IPR050156">
    <property type="entry name" value="TC-AMP_synthase_SUA5"/>
</dbReference>
<name>A0A425Y895_9BACT</name>
<keyword evidence="6" id="KW-0819">tRNA processing</keyword>
<keyword evidence="9" id="KW-0067">ATP-binding</keyword>
<evidence type="ECO:0000256" key="1">
    <source>
        <dbReference type="ARBA" id="ARBA00004496"/>
    </source>
</evidence>
<comment type="catalytic activity">
    <reaction evidence="11">
        <text>L-threonine + hydrogencarbonate + ATP = L-threonylcarbamoyladenylate + diphosphate + H2O</text>
        <dbReference type="Rhea" id="RHEA:36407"/>
        <dbReference type="ChEBI" id="CHEBI:15377"/>
        <dbReference type="ChEBI" id="CHEBI:17544"/>
        <dbReference type="ChEBI" id="CHEBI:30616"/>
        <dbReference type="ChEBI" id="CHEBI:33019"/>
        <dbReference type="ChEBI" id="CHEBI:57926"/>
        <dbReference type="ChEBI" id="CHEBI:73682"/>
        <dbReference type="EC" id="2.7.7.87"/>
    </reaction>
</comment>
<dbReference type="SUPFAM" id="SSF55821">
    <property type="entry name" value="YrdC/RibB"/>
    <property type="match status" value="1"/>
</dbReference>
<organism evidence="13 14">
    <name type="scientific">Ancylomarina euxinus</name>
    <dbReference type="NCBI Taxonomy" id="2283627"/>
    <lineage>
        <taxon>Bacteria</taxon>
        <taxon>Pseudomonadati</taxon>
        <taxon>Bacteroidota</taxon>
        <taxon>Bacteroidia</taxon>
        <taxon>Marinilabiliales</taxon>
        <taxon>Marinifilaceae</taxon>
        <taxon>Ancylomarina</taxon>
    </lineage>
</organism>
<dbReference type="GO" id="GO:0008033">
    <property type="term" value="P:tRNA processing"/>
    <property type="evidence" value="ECO:0007669"/>
    <property type="project" value="UniProtKB-KW"/>
</dbReference>
<dbReference type="PROSITE" id="PS51163">
    <property type="entry name" value="YRDC"/>
    <property type="match status" value="1"/>
</dbReference>
<evidence type="ECO:0000256" key="4">
    <source>
        <dbReference type="ARBA" id="ARBA00022490"/>
    </source>
</evidence>
<sequence>MHNDIKKALEVLKNGGIILYPTDTIWGIGCDATNEEAVKRVYEIKKREDSKSMLVLMENPNRLNSYVDEVPEIALDLIDVTDKPMTIIYSNAKNLAKNLINSDGSIGIRITEEAFTQQLIQRFRKPIVSTSANISGDAPAQNFSEINQAIIDAVDYVVEYRQDDMTKAQASSIIKIGADWGVQVIRE</sequence>
<gene>
    <name evidence="13" type="ORF">DWB61_00510</name>
</gene>
<protein>
    <recommendedName>
        <fullName evidence="10">L-threonylcarbamoyladenylate synthase</fullName>
        <ecNumber evidence="3">2.7.7.87</ecNumber>
    </recommendedName>
    <alternativeName>
        <fullName evidence="10">L-threonylcarbamoyladenylate synthase</fullName>
    </alternativeName>
</protein>
<dbReference type="InterPro" id="IPR017945">
    <property type="entry name" value="DHBP_synth_RibB-like_a/b_dom"/>
</dbReference>
<dbReference type="Pfam" id="PF01300">
    <property type="entry name" value="Sua5_yciO_yrdC"/>
    <property type="match status" value="1"/>
</dbReference>
<accession>A0A425Y895</accession>
<feature type="domain" description="YrdC-like" evidence="12">
    <location>
        <begin position="2"/>
        <end position="187"/>
    </location>
</feature>
<evidence type="ECO:0000313" key="13">
    <source>
        <dbReference type="EMBL" id="RRG24534.1"/>
    </source>
</evidence>
<dbReference type="InterPro" id="IPR006070">
    <property type="entry name" value="Sua5-like_dom"/>
</dbReference>
<evidence type="ECO:0000256" key="10">
    <source>
        <dbReference type="ARBA" id="ARBA00029774"/>
    </source>
</evidence>
<evidence type="ECO:0000256" key="7">
    <source>
        <dbReference type="ARBA" id="ARBA00022695"/>
    </source>
</evidence>
<keyword evidence="7" id="KW-0548">Nucleotidyltransferase</keyword>
<dbReference type="GO" id="GO:0000049">
    <property type="term" value="F:tRNA binding"/>
    <property type="evidence" value="ECO:0007669"/>
    <property type="project" value="TreeGrafter"/>
</dbReference>